<dbReference type="Pfam" id="PF00561">
    <property type="entry name" value="Abhydrolase_1"/>
    <property type="match status" value="1"/>
</dbReference>
<proteinExistence type="inferred from homology"/>
<dbReference type="Proteomes" id="UP000185612">
    <property type="component" value="Unassembled WGS sequence"/>
</dbReference>
<name>A0A1Q5PTJ1_9ACTO</name>
<reference evidence="7" key="1">
    <citation type="submission" date="2016-12" db="EMBL/GenBank/DDBJ databases">
        <authorList>
            <person name="Meng X."/>
        </authorList>
    </citation>
    <scope>NUCLEOTIDE SEQUENCE [LARGE SCALE GENOMIC DNA]</scope>
    <source>
        <strain evidence="7">DSM 20732</strain>
    </source>
</reference>
<evidence type="ECO:0000313" key="7">
    <source>
        <dbReference type="Proteomes" id="UP000185612"/>
    </source>
</evidence>
<evidence type="ECO:0000256" key="1">
    <source>
        <dbReference type="ARBA" id="ARBA00010088"/>
    </source>
</evidence>
<dbReference type="STRING" id="52770.BSZ40_10290"/>
<dbReference type="InterPro" id="IPR013595">
    <property type="entry name" value="Pept_S33_TAP-like_C"/>
</dbReference>
<comment type="caution">
    <text evidence="6">The sequence shown here is derived from an EMBL/GenBank/DDBJ whole genome shotgun (WGS) entry which is preliminary data.</text>
</comment>
<feature type="domain" description="AB hydrolase-1" evidence="4">
    <location>
        <begin position="81"/>
        <end position="265"/>
    </location>
</feature>
<evidence type="ECO:0000313" key="6">
    <source>
        <dbReference type="EMBL" id="OKL50917.1"/>
    </source>
</evidence>
<evidence type="ECO:0000259" key="4">
    <source>
        <dbReference type="Pfam" id="PF00561"/>
    </source>
</evidence>
<dbReference type="PANTHER" id="PTHR43248">
    <property type="entry name" value="2-SUCCINYL-6-HYDROXY-2,4-CYCLOHEXADIENE-1-CARBOXYLATE SYNTHASE"/>
    <property type="match status" value="1"/>
</dbReference>
<dbReference type="InterPro" id="IPR029058">
    <property type="entry name" value="AB_hydrolase_fold"/>
</dbReference>
<dbReference type="Gene3D" id="3.40.50.1820">
    <property type="entry name" value="alpha/beta hydrolase"/>
    <property type="match status" value="1"/>
</dbReference>
<dbReference type="InParanoid" id="A0A1Q5PTJ1"/>
<feature type="domain" description="Peptidase S33 tripeptidyl aminopeptidase-like C-terminal" evidence="5">
    <location>
        <begin position="377"/>
        <end position="476"/>
    </location>
</feature>
<keyword evidence="2" id="KW-0732">Signal</keyword>
<evidence type="ECO:0000256" key="2">
    <source>
        <dbReference type="ARBA" id="ARBA00022729"/>
    </source>
</evidence>
<accession>A0A1Q5PTJ1</accession>
<organism evidence="6 7">
    <name type="scientific">Buchananella hordeovulneris</name>
    <dbReference type="NCBI Taxonomy" id="52770"/>
    <lineage>
        <taxon>Bacteria</taxon>
        <taxon>Bacillati</taxon>
        <taxon>Actinomycetota</taxon>
        <taxon>Actinomycetes</taxon>
        <taxon>Actinomycetales</taxon>
        <taxon>Actinomycetaceae</taxon>
        <taxon>Buchananella</taxon>
    </lineage>
</organism>
<dbReference type="EMBL" id="MQVS01000013">
    <property type="protein sequence ID" value="OKL50917.1"/>
    <property type="molecule type" value="Genomic_DNA"/>
</dbReference>
<comment type="similarity">
    <text evidence="1">Belongs to the peptidase S33 family.</text>
</comment>
<sequence>MPAAPAGLENFYGQTPQWGPCEEGGPEWDCATVQVPLNYEKPDGKTIDIALKRLKGANAKASLFVNFGGPGGSGTETVTDWAPNALSPEMRANFDIIGFDPRGVHKSSGVRCRTDAELDEDNAKYEFGRGEEMIKKIQAEAKELAEKCLAKNDIELLNNINTISAVRDLDVLRDAVGDPKLTYIGYSYGTLLGARYADTFPQNVGPFLLDSAVDPALSDSQLSAGQARGFEASVRNFMQTCLDKGSGCPFTGSVDDGLQQLLDFMDKANKNPLPTADKNRPLTGGHVLGLVIITQYNPMNFNDVAIEALANAMQKNDGSLALQVMDFVNDRDASGVYKTNQDDALVLIRAVDGGPDSTDPAEWEKVNDQILKEAPIMGRFFLYNDASRSAFDIKPTGVTGPVKAAGAGPILVVGSKGDPATIYEWSEALVEQLESGHLITYDGWGHGIFGGKSACIDEAVENYFLRGEMPTANLVCN</sequence>
<gene>
    <name evidence="6" type="ORF">BSZ40_10290</name>
</gene>
<evidence type="ECO:0000256" key="3">
    <source>
        <dbReference type="ARBA" id="ARBA00022801"/>
    </source>
</evidence>
<evidence type="ECO:0000259" key="5">
    <source>
        <dbReference type="Pfam" id="PF08386"/>
    </source>
</evidence>
<protein>
    <submittedName>
        <fullName evidence="6">Uncharacterized protein</fullName>
    </submittedName>
</protein>
<dbReference type="InterPro" id="IPR000073">
    <property type="entry name" value="AB_hydrolase_1"/>
</dbReference>
<dbReference type="SUPFAM" id="SSF53474">
    <property type="entry name" value="alpha/beta-Hydrolases"/>
    <property type="match status" value="1"/>
</dbReference>
<dbReference type="Pfam" id="PF08386">
    <property type="entry name" value="Abhydrolase_4"/>
    <property type="match status" value="1"/>
</dbReference>
<dbReference type="GO" id="GO:0016787">
    <property type="term" value="F:hydrolase activity"/>
    <property type="evidence" value="ECO:0007669"/>
    <property type="project" value="UniProtKB-KW"/>
</dbReference>
<dbReference type="InterPro" id="IPR051601">
    <property type="entry name" value="Serine_prot/Carboxylest_S33"/>
</dbReference>
<dbReference type="PANTHER" id="PTHR43248:SF29">
    <property type="entry name" value="TRIPEPTIDYL AMINOPEPTIDASE"/>
    <property type="match status" value="1"/>
</dbReference>
<keyword evidence="7" id="KW-1185">Reference proteome</keyword>
<keyword evidence="3" id="KW-0378">Hydrolase</keyword>
<dbReference type="AlphaFoldDB" id="A0A1Q5PTJ1"/>